<organism evidence="10 11">
    <name type="scientific">Singulisphaera acidiphila (strain ATCC BAA-1392 / DSM 18658 / VKM B-2454 / MOB10)</name>
    <dbReference type="NCBI Taxonomy" id="886293"/>
    <lineage>
        <taxon>Bacteria</taxon>
        <taxon>Pseudomonadati</taxon>
        <taxon>Planctomycetota</taxon>
        <taxon>Planctomycetia</taxon>
        <taxon>Isosphaerales</taxon>
        <taxon>Isosphaeraceae</taxon>
        <taxon>Singulisphaera</taxon>
    </lineage>
</organism>
<dbReference type="EMBL" id="CP003364">
    <property type="protein sequence ID" value="AGA27201.1"/>
    <property type="molecule type" value="Genomic_DNA"/>
</dbReference>
<dbReference type="HOGENOM" id="CLU_558839_0_0_0"/>
<dbReference type="PANTHER" id="PTHR33908:SF3">
    <property type="entry name" value="UNDECAPRENYL PHOSPHATE-ALPHA-4-AMINO-4-DEOXY-L-ARABINOSE ARABINOSYL TRANSFERASE"/>
    <property type="match status" value="1"/>
</dbReference>
<dbReference type="PANTHER" id="PTHR33908">
    <property type="entry name" value="MANNOSYLTRANSFERASE YKCB-RELATED"/>
    <property type="match status" value="1"/>
</dbReference>
<dbReference type="RefSeq" id="WP_015246350.1">
    <property type="nucleotide sequence ID" value="NC_019892.1"/>
</dbReference>
<keyword evidence="5 8" id="KW-0812">Transmembrane</keyword>
<dbReference type="InterPro" id="IPR038731">
    <property type="entry name" value="RgtA/B/C-like"/>
</dbReference>
<feature type="transmembrane region" description="Helical" evidence="8">
    <location>
        <begin position="168"/>
        <end position="191"/>
    </location>
</feature>
<evidence type="ECO:0000256" key="7">
    <source>
        <dbReference type="ARBA" id="ARBA00023136"/>
    </source>
</evidence>
<keyword evidence="7 8" id="KW-0472">Membrane</keyword>
<dbReference type="OrthoDB" id="264512at2"/>
<feature type="transmembrane region" description="Helical" evidence="8">
    <location>
        <begin position="291"/>
        <end position="308"/>
    </location>
</feature>
<proteinExistence type="predicted"/>
<dbReference type="AlphaFoldDB" id="L0DEU5"/>
<reference evidence="10 11" key="1">
    <citation type="submission" date="2012-02" db="EMBL/GenBank/DDBJ databases">
        <title>Complete sequence of chromosome of Singulisphaera acidiphila DSM 18658.</title>
        <authorList>
            <consortium name="US DOE Joint Genome Institute (JGI-PGF)"/>
            <person name="Lucas S."/>
            <person name="Copeland A."/>
            <person name="Lapidus A."/>
            <person name="Glavina del Rio T."/>
            <person name="Dalin E."/>
            <person name="Tice H."/>
            <person name="Bruce D."/>
            <person name="Goodwin L."/>
            <person name="Pitluck S."/>
            <person name="Peters L."/>
            <person name="Ovchinnikova G."/>
            <person name="Chertkov O."/>
            <person name="Kyrpides N."/>
            <person name="Mavromatis K."/>
            <person name="Ivanova N."/>
            <person name="Brettin T."/>
            <person name="Detter J.C."/>
            <person name="Han C."/>
            <person name="Larimer F."/>
            <person name="Land M."/>
            <person name="Hauser L."/>
            <person name="Markowitz V."/>
            <person name="Cheng J.-F."/>
            <person name="Hugenholtz P."/>
            <person name="Woyke T."/>
            <person name="Wu D."/>
            <person name="Tindall B."/>
            <person name="Pomrenke H."/>
            <person name="Brambilla E."/>
            <person name="Klenk H.-P."/>
            <person name="Eisen J.A."/>
        </authorList>
    </citation>
    <scope>NUCLEOTIDE SEQUENCE [LARGE SCALE GENOMIC DNA]</scope>
    <source>
        <strain evidence="11">ATCC BAA-1392 / DSM 18658 / VKM B-2454 / MOB10</strain>
    </source>
</reference>
<evidence type="ECO:0000256" key="5">
    <source>
        <dbReference type="ARBA" id="ARBA00022692"/>
    </source>
</evidence>
<feature type="transmembrane region" description="Helical" evidence="8">
    <location>
        <begin position="203"/>
        <end position="222"/>
    </location>
</feature>
<dbReference type="GO" id="GO:0016763">
    <property type="term" value="F:pentosyltransferase activity"/>
    <property type="evidence" value="ECO:0007669"/>
    <property type="project" value="TreeGrafter"/>
</dbReference>
<accession>L0DEU5</accession>
<evidence type="ECO:0000256" key="8">
    <source>
        <dbReference type="SAM" id="Phobius"/>
    </source>
</evidence>
<feature type="domain" description="Glycosyltransferase RgtA/B/C/D-like" evidence="9">
    <location>
        <begin position="82"/>
        <end position="206"/>
    </location>
</feature>
<evidence type="ECO:0000256" key="6">
    <source>
        <dbReference type="ARBA" id="ARBA00022989"/>
    </source>
</evidence>
<feature type="transmembrane region" description="Helical" evidence="8">
    <location>
        <begin position="265"/>
        <end position="284"/>
    </location>
</feature>
<evidence type="ECO:0000256" key="2">
    <source>
        <dbReference type="ARBA" id="ARBA00022475"/>
    </source>
</evidence>
<keyword evidence="11" id="KW-1185">Reference proteome</keyword>
<evidence type="ECO:0000259" key="9">
    <source>
        <dbReference type="Pfam" id="PF13231"/>
    </source>
</evidence>
<dbReference type="GO" id="GO:0005886">
    <property type="term" value="C:plasma membrane"/>
    <property type="evidence" value="ECO:0007669"/>
    <property type="project" value="UniProtKB-SubCell"/>
</dbReference>
<dbReference type="KEGG" id="saci:Sinac_2915"/>
<name>L0DEU5_SINAD</name>
<sequence>MFFSRESLAVVGVLLLTVGLRAINLDQPIVENYVGRQIPTAMVARNLARGSGFLRPQLDTAPLPNLFLVEPPLYARAAASLHQQTGLPLEASGRLVSALAIALGSWGLHGLARRRLGGRPAFLALLAFVVFPVTVRYGRSFQPDALMIGLLVAGVRCWDEYESGGRTIWLFCGVVLIATGLAIKIVAASILIPLVTVILRPRWAWKVALAASLMGPALLWYWHAASLISSGAGSRASADNGAIWLRVLVPSALFRVGTAVHVARFLLRSFTPIGLALAILGLLPPRAGDRLWTVWGASTLAMLAVLAGKLHHEYYWLMLAPVVAVGVGKGLDLLIVRRRRLGWIAGAGLLGLAMVQSWSTWKTPVEWSSLTEAARVVQANVPRDAWVAAPEALLFASERRGCRMEFTASAAKRAAGEWGESLDSEGPLALVEFYRVQGARFVADVSTDDPDRLALHEAIRRRYKVVIDRPGILLAVLNDSQEELDGTR</sequence>
<feature type="transmembrane region" description="Helical" evidence="8">
    <location>
        <begin position="341"/>
        <end position="361"/>
    </location>
</feature>
<keyword evidence="3" id="KW-0328">Glycosyltransferase</keyword>
<evidence type="ECO:0000256" key="1">
    <source>
        <dbReference type="ARBA" id="ARBA00004651"/>
    </source>
</evidence>
<dbReference type="GO" id="GO:0010041">
    <property type="term" value="P:response to iron(III) ion"/>
    <property type="evidence" value="ECO:0007669"/>
    <property type="project" value="TreeGrafter"/>
</dbReference>
<keyword evidence="6 8" id="KW-1133">Transmembrane helix</keyword>
<evidence type="ECO:0000313" key="10">
    <source>
        <dbReference type="EMBL" id="AGA27201.1"/>
    </source>
</evidence>
<evidence type="ECO:0000256" key="3">
    <source>
        <dbReference type="ARBA" id="ARBA00022676"/>
    </source>
</evidence>
<keyword evidence="2" id="KW-1003">Cell membrane</keyword>
<keyword evidence="4" id="KW-0808">Transferase</keyword>
<evidence type="ECO:0000256" key="4">
    <source>
        <dbReference type="ARBA" id="ARBA00022679"/>
    </source>
</evidence>
<dbReference type="eggNOG" id="COG1807">
    <property type="taxonomic scope" value="Bacteria"/>
</dbReference>
<protein>
    <recommendedName>
        <fullName evidence="9">Glycosyltransferase RgtA/B/C/D-like domain-containing protein</fullName>
    </recommendedName>
</protein>
<dbReference type="Pfam" id="PF13231">
    <property type="entry name" value="PMT_2"/>
    <property type="match status" value="1"/>
</dbReference>
<dbReference type="GO" id="GO:0009103">
    <property type="term" value="P:lipopolysaccharide biosynthetic process"/>
    <property type="evidence" value="ECO:0007669"/>
    <property type="project" value="UniProtKB-ARBA"/>
</dbReference>
<dbReference type="STRING" id="886293.Sinac_2915"/>
<comment type="subcellular location">
    <subcellularLocation>
        <location evidence="1">Cell membrane</location>
        <topology evidence="1">Multi-pass membrane protein</topology>
    </subcellularLocation>
</comment>
<dbReference type="Proteomes" id="UP000010798">
    <property type="component" value="Chromosome"/>
</dbReference>
<feature type="transmembrane region" description="Helical" evidence="8">
    <location>
        <begin position="314"/>
        <end position="334"/>
    </location>
</feature>
<gene>
    <name evidence="10" type="ordered locus">Sinac_2915</name>
</gene>
<feature type="transmembrane region" description="Helical" evidence="8">
    <location>
        <begin position="121"/>
        <end position="138"/>
    </location>
</feature>
<dbReference type="InterPro" id="IPR050297">
    <property type="entry name" value="LipidA_mod_glycosyltrf_83"/>
</dbReference>
<evidence type="ECO:0000313" key="11">
    <source>
        <dbReference type="Proteomes" id="UP000010798"/>
    </source>
</evidence>